<dbReference type="Proteomes" id="UP000469452">
    <property type="component" value="Unassembled WGS sequence"/>
</dbReference>
<evidence type="ECO:0000259" key="1">
    <source>
        <dbReference type="Pfam" id="PF13358"/>
    </source>
</evidence>
<dbReference type="EMBL" id="VJMI01021378">
    <property type="protein sequence ID" value="KAF0701873.1"/>
    <property type="molecule type" value="Genomic_DNA"/>
</dbReference>
<evidence type="ECO:0000313" key="3">
    <source>
        <dbReference type="Proteomes" id="UP000469452"/>
    </source>
</evidence>
<dbReference type="InterPro" id="IPR052338">
    <property type="entry name" value="Transposase_5"/>
</dbReference>
<name>A0A6A4YZE1_APHAT</name>
<accession>A0A6A4YZE1</accession>
<comment type="caution">
    <text evidence="2">The sequence shown here is derived from an EMBL/GenBank/DDBJ whole genome shotgun (WGS) entry which is preliminary data.</text>
</comment>
<dbReference type="VEuPathDB" id="FungiDB:H257_02715"/>
<dbReference type="InterPro" id="IPR036397">
    <property type="entry name" value="RNaseH_sf"/>
</dbReference>
<evidence type="ECO:0000313" key="2">
    <source>
        <dbReference type="EMBL" id="KAF0701873.1"/>
    </source>
</evidence>
<dbReference type="PANTHER" id="PTHR23022:SF129">
    <property type="entry name" value="TRANSPOSABLE ELEMENT TC3 TRANSPOSASE"/>
    <property type="match status" value="1"/>
</dbReference>
<protein>
    <recommendedName>
        <fullName evidence="1">Tc1-like transposase DDE domain-containing protein</fullName>
    </recommendedName>
</protein>
<sequence length="115" mass="13173">MPFGHQFYADEILFQQDNASIHRAKTTMEFLKEQKVTVFDHPALSPDLNPIENLWGRIVRIVYSNGKQYDNVVDLKVAIKRAWAEIDDLTIKNLVDSMPRRCTSVIAMGGGMTKY</sequence>
<dbReference type="Pfam" id="PF13358">
    <property type="entry name" value="DDE_3"/>
    <property type="match status" value="1"/>
</dbReference>
<dbReference type="PANTHER" id="PTHR23022">
    <property type="entry name" value="TRANSPOSABLE ELEMENT-RELATED"/>
    <property type="match status" value="1"/>
</dbReference>
<proteinExistence type="predicted"/>
<gene>
    <name evidence="2" type="ORF">AaE_016275</name>
</gene>
<feature type="domain" description="Tc1-like transposase DDE" evidence="1">
    <location>
        <begin position="16"/>
        <end position="71"/>
    </location>
</feature>
<dbReference type="GO" id="GO:0003676">
    <property type="term" value="F:nucleic acid binding"/>
    <property type="evidence" value="ECO:0007669"/>
    <property type="project" value="InterPro"/>
</dbReference>
<dbReference type="InterPro" id="IPR038717">
    <property type="entry name" value="Tc1-like_DDE_dom"/>
</dbReference>
<reference evidence="2 3" key="1">
    <citation type="submission" date="2019-06" db="EMBL/GenBank/DDBJ databases">
        <title>Genomics analysis of Aphanomyces spp. identifies a new class of oomycete effector associated with host adaptation.</title>
        <authorList>
            <person name="Gaulin E."/>
        </authorList>
    </citation>
    <scope>NUCLEOTIDE SEQUENCE [LARGE SCALE GENOMIC DNA]</scope>
    <source>
        <strain evidence="2 3">E</strain>
    </source>
</reference>
<organism evidence="2 3">
    <name type="scientific">Aphanomyces astaci</name>
    <name type="common">Crayfish plague agent</name>
    <dbReference type="NCBI Taxonomy" id="112090"/>
    <lineage>
        <taxon>Eukaryota</taxon>
        <taxon>Sar</taxon>
        <taxon>Stramenopiles</taxon>
        <taxon>Oomycota</taxon>
        <taxon>Saprolegniomycetes</taxon>
        <taxon>Saprolegniales</taxon>
        <taxon>Verrucalvaceae</taxon>
        <taxon>Aphanomyces</taxon>
    </lineage>
</organism>
<dbReference type="Gene3D" id="3.30.420.10">
    <property type="entry name" value="Ribonuclease H-like superfamily/Ribonuclease H"/>
    <property type="match status" value="1"/>
</dbReference>
<dbReference type="AlphaFoldDB" id="A0A6A4YZE1"/>